<dbReference type="EMBL" id="MVIL01000868">
    <property type="protein sequence ID" value="ORB76412.1"/>
    <property type="molecule type" value="Genomic_DNA"/>
</dbReference>
<evidence type="ECO:0000313" key="1">
    <source>
        <dbReference type="EMBL" id="ORB76412.1"/>
    </source>
</evidence>
<sequence length="83" mass="9172">MPDRHIEGVDVLAVHLTDNREHRFQPEGSRESVVYVARVRGIVVAGLRHDSGSVLDEVFGANIRQQKDDQPAPRTLKGTIGSD</sequence>
<accession>A0ABX3TC91</accession>
<keyword evidence="2" id="KW-1185">Reference proteome</keyword>
<proteinExistence type="predicted"/>
<protein>
    <submittedName>
        <fullName evidence="1">Uncharacterized protein</fullName>
    </submittedName>
</protein>
<evidence type="ECO:0000313" key="2">
    <source>
        <dbReference type="Proteomes" id="UP000192847"/>
    </source>
</evidence>
<organism evidence="1 2">
    <name type="scientific">Mycobacterium timonense</name>
    <dbReference type="NCBI Taxonomy" id="701043"/>
    <lineage>
        <taxon>Bacteria</taxon>
        <taxon>Bacillati</taxon>
        <taxon>Actinomycetota</taxon>
        <taxon>Actinomycetes</taxon>
        <taxon>Mycobacteriales</taxon>
        <taxon>Mycobacteriaceae</taxon>
        <taxon>Mycobacterium</taxon>
        <taxon>Mycobacterium avium complex (MAC)</taxon>
    </lineage>
</organism>
<dbReference type="Proteomes" id="UP000192847">
    <property type="component" value="Unassembled WGS sequence"/>
</dbReference>
<gene>
    <name evidence="1" type="ORF">BST46_30275</name>
</gene>
<feature type="non-terminal residue" evidence="1">
    <location>
        <position position="83"/>
    </location>
</feature>
<name>A0ABX3TC91_9MYCO</name>
<comment type="caution">
    <text evidence="1">The sequence shown here is derived from an EMBL/GenBank/DDBJ whole genome shotgun (WGS) entry which is preliminary data.</text>
</comment>
<reference evidence="1 2" key="1">
    <citation type="submission" date="2017-02" db="EMBL/GenBank/DDBJ databases">
        <title>The new phylogeny of genus Mycobacterium.</title>
        <authorList>
            <person name="Tortoli E."/>
            <person name="Trovato A."/>
            <person name="Cirillo D.M."/>
        </authorList>
    </citation>
    <scope>NUCLEOTIDE SEQUENCE [LARGE SCALE GENOMIC DNA]</scope>
    <source>
        <strain evidence="1 2">CCUG 56329</strain>
    </source>
</reference>